<dbReference type="InterPro" id="IPR022684">
    <property type="entry name" value="Calpain_cysteine_protease"/>
</dbReference>
<evidence type="ECO:0000313" key="8">
    <source>
        <dbReference type="Proteomes" id="UP001497453"/>
    </source>
</evidence>
<evidence type="ECO:0000259" key="6">
    <source>
        <dbReference type="PROSITE" id="PS50203"/>
    </source>
</evidence>
<name>A0ABP1DUT5_9APHY</name>
<comment type="caution">
    <text evidence="5">Lacks conserved residue(s) required for the propagation of feature annotation.</text>
</comment>
<dbReference type="InterPro" id="IPR022683">
    <property type="entry name" value="Calpain_III"/>
</dbReference>
<dbReference type="Gene3D" id="2.60.120.380">
    <property type="match status" value="2"/>
</dbReference>
<dbReference type="SUPFAM" id="SSF54001">
    <property type="entry name" value="Cysteine proteinases"/>
    <property type="match status" value="1"/>
</dbReference>
<evidence type="ECO:0000256" key="1">
    <source>
        <dbReference type="ARBA" id="ARBA00010193"/>
    </source>
</evidence>
<dbReference type="PANTHER" id="PTHR46143">
    <property type="entry name" value="CALPAIN-7"/>
    <property type="match status" value="1"/>
</dbReference>
<dbReference type="InterPro" id="IPR051297">
    <property type="entry name" value="PalB/RIM13"/>
</dbReference>
<dbReference type="InterPro" id="IPR038765">
    <property type="entry name" value="Papain-like_cys_pep_sf"/>
</dbReference>
<feature type="domain" description="Calpain catalytic" evidence="6">
    <location>
        <begin position="105"/>
        <end position="337"/>
    </location>
</feature>
<dbReference type="InterPro" id="IPR036181">
    <property type="entry name" value="MIT_dom_sf"/>
</dbReference>
<keyword evidence="8" id="KW-1185">Reference proteome</keyword>
<keyword evidence="4" id="KW-0788">Thiol protease</keyword>
<comment type="similarity">
    <text evidence="1">Belongs to the peptidase C2 family. PalB/RIM13 subfamily.</text>
</comment>
<protein>
    <recommendedName>
        <fullName evidence="6">Calpain catalytic domain-containing protein</fullName>
    </recommendedName>
</protein>
<keyword evidence="2" id="KW-0645">Protease</keyword>
<dbReference type="PRINTS" id="PR00704">
    <property type="entry name" value="CALPAIN"/>
</dbReference>
<dbReference type="SUPFAM" id="SSF116846">
    <property type="entry name" value="MIT domain"/>
    <property type="match status" value="1"/>
</dbReference>
<dbReference type="PROSITE" id="PS50203">
    <property type="entry name" value="CALPAIN_CAT"/>
    <property type="match status" value="1"/>
</dbReference>
<evidence type="ECO:0000256" key="3">
    <source>
        <dbReference type="ARBA" id="ARBA00022801"/>
    </source>
</evidence>
<evidence type="ECO:0000256" key="2">
    <source>
        <dbReference type="ARBA" id="ARBA00022670"/>
    </source>
</evidence>
<evidence type="ECO:0000313" key="7">
    <source>
        <dbReference type="EMBL" id="CAL1711571.1"/>
    </source>
</evidence>
<evidence type="ECO:0000256" key="5">
    <source>
        <dbReference type="PROSITE-ProRule" id="PRU00239"/>
    </source>
</evidence>
<dbReference type="Proteomes" id="UP001497453">
    <property type="component" value="Chromosome 6"/>
</dbReference>
<dbReference type="EMBL" id="OZ037949">
    <property type="protein sequence ID" value="CAL1711571.1"/>
    <property type="molecule type" value="Genomic_DNA"/>
</dbReference>
<reference evidence="8" key="1">
    <citation type="submission" date="2024-04" db="EMBL/GenBank/DDBJ databases">
        <authorList>
            <person name="Shaw F."/>
            <person name="Minotto A."/>
        </authorList>
    </citation>
    <scope>NUCLEOTIDE SEQUENCE [LARGE SCALE GENOMIC DNA]</scope>
</reference>
<keyword evidence="3" id="KW-0378">Hydrolase</keyword>
<dbReference type="SUPFAM" id="SSF49758">
    <property type="entry name" value="Calpain large subunit, middle domain (domain III)"/>
    <property type="match status" value="3"/>
</dbReference>
<sequence>MGNNTALCQTQYSKAARAELDRDLDRAFRLYIQVAQDFLHLSRTSNSTAIRAECKTHAGKALERAEKIKQVKRDVAPVIADRFSEQEQFAVLRHSSNVNGTRIPLWSEPIVPSTGITQPPLSPEQVQNNAKWRRPEHIHDNNSKLESKDVIQHMVSDCSVCASVAICIEHDRRFGSKLGSSSLLQFPDEPDRYHLKAMFNGTYRRIDNQLPCYPDGTLMCLSTGPKSVLWPSLVEKAYMKLVGGYDFPGSNSSTDLHVLTGWIPEHIEVKGAYFERESTWDRINTGFTEGRCVLTVGTGERLPELGVFPMELLPAHCYAVIDVRDDEQGRRMTILDSRVHHTSSEDVEQDFTRLSLLDSPVERPRSYDLSWDIICNVFDGIYLSWDSGTFEHKLAYHGKWKREEAGDQPQIFRATFRVETSSLEEEEIWVLLTRHITDSRRKSEYVSLTVQDTTSSDLNSLHLKGSYTNSTHILVKARCSSLSPELLVVASYDGDYDDVGFTVTIYSSTSASWVRDAISLPYVKKIAGAFTNKTAGGNPTHPTFMLNPQYHLRIRSGKTRLKITARSDRHVPLNIVVAWSNGERIAELTQNAVVASSGSYSYGFAFVSKDLSAGDYTLIVSSFNPQSLGPFTVDISGTQPFEIDPIPQEGAGMFSKVIRGSWTSETAAGSPSFNRYVNNPIYEMKLSSQSHVKIRLQLVDGNAEVPINVTVFRLTEHGTLGSQVATSGPYADAISGVVTPQFLLQHGLYAVVPSTYTPGILASFRLLVYTTAAGATVDSRHISA</sequence>
<dbReference type="SMART" id="SM00230">
    <property type="entry name" value="CysPc"/>
    <property type="match status" value="1"/>
</dbReference>
<dbReference type="Pfam" id="PF00648">
    <property type="entry name" value="Peptidase_C2"/>
    <property type="match status" value="1"/>
</dbReference>
<accession>A0ABP1DUT5</accession>
<dbReference type="InterPro" id="IPR036213">
    <property type="entry name" value="Calpain_III_sf"/>
</dbReference>
<dbReference type="Gene3D" id="1.20.58.80">
    <property type="entry name" value="Phosphotransferase system, lactose/cellobiose-type IIA subunit"/>
    <property type="match status" value="1"/>
</dbReference>
<dbReference type="SMART" id="SM00720">
    <property type="entry name" value="calpain_III"/>
    <property type="match status" value="2"/>
</dbReference>
<evidence type="ECO:0000256" key="4">
    <source>
        <dbReference type="ARBA" id="ARBA00022807"/>
    </source>
</evidence>
<gene>
    <name evidence="7" type="ORF">GFSPODELE1_LOCUS8405</name>
</gene>
<organism evidence="7 8">
    <name type="scientific">Somion occarium</name>
    <dbReference type="NCBI Taxonomy" id="3059160"/>
    <lineage>
        <taxon>Eukaryota</taxon>
        <taxon>Fungi</taxon>
        <taxon>Dikarya</taxon>
        <taxon>Basidiomycota</taxon>
        <taxon>Agaricomycotina</taxon>
        <taxon>Agaricomycetes</taxon>
        <taxon>Polyporales</taxon>
        <taxon>Cerrenaceae</taxon>
        <taxon>Somion</taxon>
    </lineage>
</organism>
<dbReference type="InterPro" id="IPR001300">
    <property type="entry name" value="Peptidase_C2_calpain_cat"/>
</dbReference>
<dbReference type="PANTHER" id="PTHR46143:SF1">
    <property type="entry name" value="CALPAIN-7"/>
    <property type="match status" value="1"/>
</dbReference>
<proteinExistence type="inferred from homology"/>